<dbReference type="GO" id="GO:0000381">
    <property type="term" value="P:regulation of alternative mRNA splicing, via spliceosome"/>
    <property type="evidence" value="ECO:0007669"/>
    <property type="project" value="TreeGrafter"/>
</dbReference>
<dbReference type="InParanoid" id="A0A1V8S8I2"/>
<sequence length="877" mass="97830">MPGHQYQRLMMPNMQHPQMYLPPGYFHRYGSAPMMHTEWRHSLEPRQAGSYTGTNSMSYNHSAHSAQQPSRSMIFTPRGPPRKPRQSGFALWVGNLPPSAGIADLKDHFSRDATKSIESFFLIAKSNCAFVNYRTEASCTAAMRRFHDSRFNGVRLVCRLRKGAIANSLVPPPESASPPALTHSESPDSELESPGTPTIVRGPPANPLAKVEPAPAVTAPKRLRILASFFILKSLTSQDLDASVRRGQWTTQVHNEAALNAAFECAENVYLIFSANKSGEYFGYARMISPISGDLAAARSPAVSDHLSPAEGPQIIHTPATATAPSGRIIDDSARGTIFWEAEDVIDDDGSEWKEQTSNDLSIEQDLGRPFEIEWISTNKLQFFRTRGMRNAWNANREVKIARDGTELEPAVGRSRIANQAGQQTINGGQHIYFGASRSSVQSTTDAKGCFSVPFTTVTTYAERSELSQQLEEKLGKPQPGKKLAHTVAVVGLGGTGKTQLVLRYIEQHEQEYDSILWIDARSVETARSVTQTWIMIIDNADKLDWGVKTILPQGQAGSVIVTSQDSHVSQMLGRGSEVVRVEEMSADEARTLLLNAVSEDSRSANDELLSITTQLMNTLDRLALAVDLAGARIGSDVNEGADAHDAIQRYLTDFQHHQDRLLWSREYAEATEYDQTVWTVWEASLASLRDVEERDTNIRPIDFLALLTCLDRANIQTEMFRLASGGMRQACAATDTELPSWLHDILQRRVNDQDEQWDDYYYRETIKPLDEGRWKESEELFFAAWQWLARELGAEHPSTLTAIANLAATYRNQGRWKEEEELEVKVMEARSRTLGEEHPSTLTAMANLAATYRNQGREKEAEELEGKLKCNRACPS</sequence>
<evidence type="ECO:0000256" key="2">
    <source>
        <dbReference type="SAM" id="MobiDB-lite"/>
    </source>
</evidence>
<evidence type="ECO:0008006" key="7">
    <source>
        <dbReference type="Google" id="ProtNLM"/>
    </source>
</evidence>
<gene>
    <name evidence="5" type="ORF">B0A48_18735</name>
</gene>
<dbReference type="InterPro" id="IPR045168">
    <property type="entry name" value="YTH_prot"/>
</dbReference>
<dbReference type="Gene3D" id="3.30.70.330">
    <property type="match status" value="1"/>
</dbReference>
<dbReference type="PROSITE" id="PS50882">
    <property type="entry name" value="YTH"/>
    <property type="match status" value="1"/>
</dbReference>
<dbReference type="PROSITE" id="PS50102">
    <property type="entry name" value="RRM"/>
    <property type="match status" value="1"/>
</dbReference>
<dbReference type="OrthoDB" id="306690at2759"/>
<dbReference type="InterPro" id="IPR057720">
    <property type="entry name" value="RRM_YTH1"/>
</dbReference>
<protein>
    <recommendedName>
        <fullName evidence="7">YTH domain-containing protein</fullName>
    </recommendedName>
</protein>
<dbReference type="Pfam" id="PF25701">
    <property type="entry name" value="RRM_YTH1"/>
    <property type="match status" value="1"/>
</dbReference>
<dbReference type="InterPro" id="IPR007275">
    <property type="entry name" value="YTH_domain"/>
</dbReference>
<dbReference type="AlphaFoldDB" id="A0A1V8S8I2"/>
<dbReference type="CDD" id="cd00590">
    <property type="entry name" value="RRM_SF"/>
    <property type="match status" value="1"/>
</dbReference>
<dbReference type="GO" id="GO:0003729">
    <property type="term" value="F:mRNA binding"/>
    <property type="evidence" value="ECO:0007669"/>
    <property type="project" value="TreeGrafter"/>
</dbReference>
<feature type="domain" description="YTH" evidence="4">
    <location>
        <begin position="227"/>
        <end position="420"/>
    </location>
</feature>
<dbReference type="SUPFAM" id="SSF54928">
    <property type="entry name" value="RNA-binding domain, RBD"/>
    <property type="match status" value="1"/>
</dbReference>
<dbReference type="InterPro" id="IPR000504">
    <property type="entry name" value="RRM_dom"/>
</dbReference>
<accession>A0A1V8S8I2</accession>
<keyword evidence="1" id="KW-0694">RNA-binding</keyword>
<dbReference type="SMART" id="SM00360">
    <property type="entry name" value="RRM"/>
    <property type="match status" value="1"/>
</dbReference>
<dbReference type="Proteomes" id="UP000192596">
    <property type="component" value="Unassembled WGS sequence"/>
</dbReference>
<dbReference type="Pfam" id="PF13374">
    <property type="entry name" value="TPR_10"/>
    <property type="match status" value="2"/>
</dbReference>
<evidence type="ECO:0000256" key="1">
    <source>
        <dbReference type="PROSITE-ProRule" id="PRU00176"/>
    </source>
</evidence>
<dbReference type="Gene3D" id="3.10.590.10">
    <property type="entry name" value="ph1033 like domains"/>
    <property type="match status" value="1"/>
</dbReference>
<organism evidence="5 6">
    <name type="scientific">Cryoendolithus antarcticus</name>
    <dbReference type="NCBI Taxonomy" id="1507870"/>
    <lineage>
        <taxon>Eukaryota</taxon>
        <taxon>Fungi</taxon>
        <taxon>Dikarya</taxon>
        <taxon>Ascomycota</taxon>
        <taxon>Pezizomycotina</taxon>
        <taxon>Dothideomycetes</taxon>
        <taxon>Dothideomycetidae</taxon>
        <taxon>Cladosporiales</taxon>
        <taxon>Cladosporiaceae</taxon>
        <taxon>Cryoendolithus</taxon>
    </lineage>
</organism>
<dbReference type="InterPro" id="IPR011990">
    <property type="entry name" value="TPR-like_helical_dom_sf"/>
</dbReference>
<evidence type="ECO:0000259" key="4">
    <source>
        <dbReference type="PROSITE" id="PS50882"/>
    </source>
</evidence>
<comment type="caution">
    <text evidence="5">The sequence shown here is derived from an EMBL/GenBank/DDBJ whole genome shotgun (WGS) entry which is preliminary data.</text>
</comment>
<dbReference type="SUPFAM" id="SSF48452">
    <property type="entry name" value="TPR-like"/>
    <property type="match status" value="1"/>
</dbReference>
<dbReference type="GO" id="GO:0005654">
    <property type="term" value="C:nucleoplasm"/>
    <property type="evidence" value="ECO:0007669"/>
    <property type="project" value="TreeGrafter"/>
</dbReference>
<dbReference type="Gene3D" id="1.25.40.10">
    <property type="entry name" value="Tetratricopeptide repeat domain"/>
    <property type="match status" value="1"/>
</dbReference>
<dbReference type="PANTHER" id="PTHR12357">
    <property type="entry name" value="YTH YT521-B HOMOLOGY DOMAIN-CONTAINING"/>
    <property type="match status" value="1"/>
</dbReference>
<keyword evidence="6" id="KW-1185">Reference proteome</keyword>
<dbReference type="InterPro" id="IPR012677">
    <property type="entry name" value="Nucleotide-bd_a/b_plait_sf"/>
</dbReference>
<name>A0A1V8S8I2_9PEZI</name>
<evidence type="ECO:0000259" key="3">
    <source>
        <dbReference type="PROSITE" id="PS50102"/>
    </source>
</evidence>
<dbReference type="InterPro" id="IPR035979">
    <property type="entry name" value="RBD_domain_sf"/>
</dbReference>
<feature type="region of interest" description="Disordered" evidence="2">
    <location>
        <begin position="168"/>
        <end position="207"/>
    </location>
</feature>
<feature type="domain" description="RRM" evidence="3">
    <location>
        <begin position="89"/>
        <end position="163"/>
    </location>
</feature>
<evidence type="ECO:0000313" key="5">
    <source>
        <dbReference type="EMBL" id="OQN95349.1"/>
    </source>
</evidence>
<dbReference type="PANTHER" id="PTHR12357:SF3">
    <property type="entry name" value="YTH DOMAIN-CONTAINING PROTEIN 1"/>
    <property type="match status" value="1"/>
</dbReference>
<dbReference type="Pfam" id="PF04146">
    <property type="entry name" value="YTH"/>
    <property type="match status" value="1"/>
</dbReference>
<dbReference type="InterPro" id="IPR027417">
    <property type="entry name" value="P-loop_NTPase"/>
</dbReference>
<evidence type="ECO:0000313" key="6">
    <source>
        <dbReference type="Proteomes" id="UP000192596"/>
    </source>
</evidence>
<dbReference type="EMBL" id="NAJO01000105">
    <property type="protein sequence ID" value="OQN95349.1"/>
    <property type="molecule type" value="Genomic_DNA"/>
</dbReference>
<dbReference type="CDD" id="cd21134">
    <property type="entry name" value="YTH"/>
    <property type="match status" value="1"/>
</dbReference>
<dbReference type="GO" id="GO:1990247">
    <property type="term" value="F:N6-methyladenosine-containing RNA reader activity"/>
    <property type="evidence" value="ECO:0007669"/>
    <property type="project" value="TreeGrafter"/>
</dbReference>
<dbReference type="SUPFAM" id="SSF52540">
    <property type="entry name" value="P-loop containing nucleoside triphosphate hydrolases"/>
    <property type="match status" value="1"/>
</dbReference>
<reference evidence="6" key="1">
    <citation type="submission" date="2017-03" db="EMBL/GenBank/DDBJ databases">
        <title>Genomes of endolithic fungi from Antarctica.</title>
        <authorList>
            <person name="Coleine C."/>
            <person name="Masonjones S."/>
            <person name="Stajich J.E."/>
        </authorList>
    </citation>
    <scope>NUCLEOTIDE SEQUENCE [LARGE SCALE GENOMIC DNA]</scope>
    <source>
        <strain evidence="6">CCFEE 5527</strain>
    </source>
</reference>
<dbReference type="STRING" id="1507870.A0A1V8S8I2"/>
<dbReference type="GO" id="GO:0000398">
    <property type="term" value="P:mRNA splicing, via spliceosome"/>
    <property type="evidence" value="ECO:0007669"/>
    <property type="project" value="TreeGrafter"/>
</dbReference>
<proteinExistence type="predicted"/>
<dbReference type="Gene3D" id="3.40.50.300">
    <property type="entry name" value="P-loop containing nucleotide triphosphate hydrolases"/>
    <property type="match status" value="1"/>
</dbReference>